<proteinExistence type="predicted"/>
<evidence type="ECO:0000313" key="2">
    <source>
        <dbReference type="Proteomes" id="UP000015503"/>
    </source>
</evidence>
<dbReference type="OrthoDB" id="6893691at2"/>
<dbReference type="EMBL" id="AP013068">
    <property type="protein sequence ID" value="BAN48064.1"/>
    <property type="molecule type" value="Genomic_DNA"/>
</dbReference>
<keyword evidence="2" id="KW-1185">Reference proteome</keyword>
<reference evidence="1 2" key="1">
    <citation type="journal article" date="2013" name="Genome Announc.">
        <title>Complete Genome Sequence of the Carbazole Degrader Pseudomonas resinovorans Strain CA10 (NBRC 106553).</title>
        <authorList>
            <person name="Shintani M."/>
            <person name="Hosoyama A."/>
            <person name="Ohji S."/>
            <person name="Tsuchikane K."/>
            <person name="Takarada H."/>
            <person name="Yamazoe A."/>
            <person name="Fujita N."/>
            <person name="Nojiri H."/>
        </authorList>
    </citation>
    <scope>NUCLEOTIDE SEQUENCE [LARGE SCALE GENOMIC DNA]</scope>
    <source>
        <strain evidence="1 2">NBRC 106553</strain>
    </source>
</reference>
<dbReference type="eggNOG" id="ENOG5032C93">
    <property type="taxonomic scope" value="Bacteria"/>
</dbReference>
<protein>
    <submittedName>
        <fullName evidence="1">Uncharacterized protein</fullName>
    </submittedName>
</protein>
<evidence type="ECO:0000313" key="1">
    <source>
        <dbReference type="EMBL" id="BAN48064.1"/>
    </source>
</evidence>
<dbReference type="KEGG" id="pre:PCA10_23320"/>
<accession>S6BG79</accession>
<dbReference type="AlphaFoldDB" id="S6BG79"/>
<organism evidence="1 2">
    <name type="scientific">Metapseudomonas resinovorans NBRC 106553</name>
    <dbReference type="NCBI Taxonomy" id="1245471"/>
    <lineage>
        <taxon>Bacteria</taxon>
        <taxon>Pseudomonadati</taxon>
        <taxon>Pseudomonadota</taxon>
        <taxon>Gammaproteobacteria</taxon>
        <taxon>Pseudomonadales</taxon>
        <taxon>Pseudomonadaceae</taxon>
        <taxon>Metapseudomonas</taxon>
    </lineage>
</organism>
<dbReference type="HOGENOM" id="CLU_2571210_0_0_6"/>
<dbReference type="Proteomes" id="UP000015503">
    <property type="component" value="Chromosome"/>
</dbReference>
<dbReference type="PATRIC" id="fig|1245471.3.peg.2358"/>
<dbReference type="RefSeq" id="WP_016492260.1">
    <property type="nucleotide sequence ID" value="NC_021499.1"/>
</dbReference>
<gene>
    <name evidence="1" type="ORF">PCA10_23320</name>
</gene>
<name>S6BG79_METRE</name>
<sequence length="83" mass="9554">MSEELSERRLRELVNRLDSRLHTVQVLAEVLLDNAGLRPCIPGPYLNEYREGAVMEAVILLSRSSQEDFWQLAKSEKWPLSSL</sequence>